<comment type="catalytic activity">
    <reaction evidence="4 5 6">
        <text>L-cysteine + L-glutamate + ATP = gamma-L-glutamyl-L-cysteine + ADP + phosphate + H(+)</text>
        <dbReference type="Rhea" id="RHEA:13285"/>
        <dbReference type="ChEBI" id="CHEBI:15378"/>
        <dbReference type="ChEBI" id="CHEBI:29985"/>
        <dbReference type="ChEBI" id="CHEBI:30616"/>
        <dbReference type="ChEBI" id="CHEBI:35235"/>
        <dbReference type="ChEBI" id="CHEBI:43474"/>
        <dbReference type="ChEBI" id="CHEBI:58173"/>
        <dbReference type="ChEBI" id="CHEBI:456216"/>
        <dbReference type="EC" id="6.3.2.2"/>
    </reaction>
</comment>
<protein>
    <recommendedName>
        <fullName evidence="5">Glutamate--cysteine ligase EgtA</fullName>
        <ecNumber evidence="5">6.3.2.2</ecNumber>
    </recommendedName>
    <alternativeName>
        <fullName evidence="5">Gamma-glutamylcysteine synthase</fullName>
        <shortName evidence="5">GCS</shortName>
        <shortName evidence="5">Gamma-ECS</shortName>
    </alternativeName>
</protein>
<dbReference type="GO" id="GO:0016874">
    <property type="term" value="F:ligase activity"/>
    <property type="evidence" value="ECO:0007669"/>
    <property type="project" value="UniProtKB-KW"/>
</dbReference>
<keyword evidence="3 5" id="KW-0067">ATP-binding</keyword>
<reference evidence="7" key="1">
    <citation type="submission" date="2021-04" db="EMBL/GenBank/DDBJ databases">
        <authorList>
            <person name="Hartkoorn R.C."/>
            <person name="Beaudoing E."/>
            <person name="Hot D."/>
        </authorList>
    </citation>
    <scope>NUCLEOTIDE SEQUENCE</scope>
    <source>
        <strain evidence="7">NRRL B-16292</strain>
    </source>
</reference>
<keyword evidence="1 5" id="KW-0436">Ligase</keyword>
<comment type="similarity">
    <text evidence="5 6">Belongs to the glutamate--cysteine ligase type 2 family. EgtA subfamily.</text>
</comment>
<reference evidence="7" key="2">
    <citation type="submission" date="2022-09" db="EMBL/GenBank/DDBJ databases">
        <title>Biosynthetic gene clusters of Dactylosporangioum fulvum.</title>
        <authorList>
            <person name="Caradec T."/>
        </authorList>
    </citation>
    <scope>NUCLEOTIDE SEQUENCE</scope>
    <source>
        <strain evidence="7">NRRL B-16292</strain>
    </source>
</reference>
<dbReference type="PIRSF" id="PIRSF017901">
    <property type="entry name" value="GCL"/>
    <property type="match status" value="1"/>
</dbReference>
<comment type="pathway">
    <text evidence="5">Amino-acid biosynthesis; ergothioneine biosynthesis.</text>
</comment>
<dbReference type="SUPFAM" id="SSF55931">
    <property type="entry name" value="Glutamine synthetase/guanido kinase"/>
    <property type="match status" value="1"/>
</dbReference>
<evidence type="ECO:0000256" key="4">
    <source>
        <dbReference type="ARBA" id="ARBA00048819"/>
    </source>
</evidence>
<dbReference type="PANTHER" id="PTHR34378">
    <property type="entry name" value="GLUTAMATE--CYSTEINE LIGASE, CHLOROPLASTIC"/>
    <property type="match status" value="1"/>
</dbReference>
<organism evidence="7 8">
    <name type="scientific">Dactylosporangium fulvum</name>
    <dbReference type="NCBI Taxonomy" id="53359"/>
    <lineage>
        <taxon>Bacteria</taxon>
        <taxon>Bacillati</taxon>
        <taxon>Actinomycetota</taxon>
        <taxon>Actinomycetes</taxon>
        <taxon>Micromonosporales</taxon>
        <taxon>Micromonosporaceae</taxon>
        <taxon>Dactylosporangium</taxon>
    </lineage>
</organism>
<dbReference type="InterPro" id="IPR035434">
    <property type="entry name" value="GCL_bact_plant"/>
</dbReference>
<sequence>MRTAAHRAPVVDTGAAIRRIEDAEGYIASICFKTGPPASTGVEIEHIVHTPDHPTRPLDTAALAAALGGHTPAALDPAGPHRALRHGGRLTAGPGGQITLAARPQPTLAGLHATAGAELAELTGLLERGGLHTAGTGIDPHRAPRRVLSSRRYHAMAVSFARRSSDGRTMMCSTAGLRPNLDAGPAAGLADRWAAVHELGPTLLAVFANSPAHAGRDTGWASTRMRAWYGIDPARAGTVPTGSDPAAAWARYALRAPLLCVRRPTGSWTVRPGVTFADWIAGALPGRPTYDDLDHHLGTLFPLVRPRGHLQVRYLDAQPGGDWFAPVAILSALLADGSTVDAARDLCAPAADRWLEAARYGLTDAVIAAVAPAVLELALRTLGRDGLPEPLRDEVAAVVEDRFRRAWPHLHRP</sequence>
<dbReference type="EC" id="6.3.2.2" evidence="5"/>
<comment type="function">
    <text evidence="5">Catalyzes the synthesis of gamma-glutamylcysteine (gamma-GC). This compound is used as substrate for the biosynthesis of the low-molecular thiol compound ergothioneine.</text>
</comment>
<dbReference type="PANTHER" id="PTHR34378:SF1">
    <property type="entry name" value="GLUTAMATE--CYSTEINE LIGASE, CHLOROPLASTIC"/>
    <property type="match status" value="1"/>
</dbReference>
<keyword evidence="2 5" id="KW-0547">Nucleotide-binding</keyword>
<dbReference type="EMBL" id="CP073720">
    <property type="protein sequence ID" value="UWP87161.1"/>
    <property type="molecule type" value="Genomic_DNA"/>
</dbReference>
<keyword evidence="8" id="KW-1185">Reference proteome</keyword>
<dbReference type="Pfam" id="PF04107">
    <property type="entry name" value="GCS2"/>
    <property type="match status" value="1"/>
</dbReference>
<proteinExistence type="inferred from homology"/>
<evidence type="ECO:0000256" key="2">
    <source>
        <dbReference type="ARBA" id="ARBA00022741"/>
    </source>
</evidence>
<dbReference type="Proteomes" id="UP001059617">
    <property type="component" value="Chromosome"/>
</dbReference>
<dbReference type="RefSeq" id="WP_259867073.1">
    <property type="nucleotide sequence ID" value="NZ_CP073720.1"/>
</dbReference>
<evidence type="ECO:0000256" key="3">
    <source>
        <dbReference type="ARBA" id="ARBA00022840"/>
    </source>
</evidence>
<dbReference type="Gene3D" id="3.30.590.20">
    <property type="match status" value="1"/>
</dbReference>
<evidence type="ECO:0000256" key="6">
    <source>
        <dbReference type="PIRNR" id="PIRNR017901"/>
    </source>
</evidence>
<evidence type="ECO:0000256" key="5">
    <source>
        <dbReference type="HAMAP-Rule" id="MF_02034"/>
    </source>
</evidence>
<dbReference type="InterPro" id="IPR017809">
    <property type="entry name" value="EgtA_Actinobacteria"/>
</dbReference>
<dbReference type="InterPro" id="IPR006336">
    <property type="entry name" value="GCS2"/>
</dbReference>
<dbReference type="HAMAP" id="MF_02034">
    <property type="entry name" value="EgtA"/>
    <property type="match status" value="1"/>
</dbReference>
<evidence type="ECO:0000256" key="1">
    <source>
        <dbReference type="ARBA" id="ARBA00022598"/>
    </source>
</evidence>
<name>A0ABY5WE41_9ACTN</name>
<evidence type="ECO:0000313" key="8">
    <source>
        <dbReference type="Proteomes" id="UP001059617"/>
    </source>
</evidence>
<accession>A0ABY5WE41</accession>
<evidence type="ECO:0000313" key="7">
    <source>
        <dbReference type="EMBL" id="UWP87161.1"/>
    </source>
</evidence>
<dbReference type="InterPro" id="IPR014746">
    <property type="entry name" value="Gln_synth/guanido_kin_cat_dom"/>
</dbReference>
<gene>
    <name evidence="5" type="primary">egtA</name>
    <name evidence="7" type="ORF">Dfulv_24125</name>
</gene>